<evidence type="ECO:0000313" key="3">
    <source>
        <dbReference type="Proteomes" id="UP000293036"/>
    </source>
</evidence>
<dbReference type="EMBL" id="SJDT01000006">
    <property type="protein sequence ID" value="TBW20928.1"/>
    <property type="molecule type" value="Genomic_DNA"/>
</dbReference>
<keyword evidence="3" id="KW-1185">Reference proteome</keyword>
<dbReference type="PANTHER" id="PTHR42698:SF1">
    <property type="entry name" value="GTPASE ERA, MITOCHONDRIAL"/>
    <property type="match status" value="1"/>
</dbReference>
<dbReference type="AlphaFoldDB" id="A0A4Q9UYX4"/>
<organism evidence="2 3">
    <name type="scientific">Arcanobacterium bovis</name>
    <dbReference type="NCBI Taxonomy" id="2529275"/>
    <lineage>
        <taxon>Bacteria</taxon>
        <taxon>Bacillati</taxon>
        <taxon>Actinomycetota</taxon>
        <taxon>Actinomycetes</taxon>
        <taxon>Actinomycetales</taxon>
        <taxon>Actinomycetaceae</taxon>
        <taxon>Arcanobacterium</taxon>
    </lineage>
</organism>
<dbReference type="CDD" id="cd00882">
    <property type="entry name" value="Ras_like_GTPase"/>
    <property type="match status" value="1"/>
</dbReference>
<reference evidence="2 3" key="1">
    <citation type="submission" date="2019-02" db="EMBL/GenBank/DDBJ databases">
        <title>Arcanobacterium bovis sp. nov., isolated from the milk of a cow with mastitis.</title>
        <authorList>
            <person name="Sammra O."/>
            <person name="Foster G."/>
            <person name="Hassan A."/>
            <person name="Alssahen M."/>
            <person name="Laemmler C."/>
            <person name="Borowiak M."/>
            <person name="Malorny B."/>
            <person name="Abdulmawjood A."/>
        </authorList>
    </citation>
    <scope>NUCLEOTIDE SEQUENCE [LARGE SCALE GENOMIC DNA]</scope>
    <source>
        <strain evidence="2 3">C605018/01/1</strain>
    </source>
</reference>
<name>A0A4Q9UYX4_9ACTO</name>
<dbReference type="PANTHER" id="PTHR42698">
    <property type="entry name" value="GTPASE ERA"/>
    <property type="match status" value="1"/>
</dbReference>
<dbReference type="Pfam" id="PF01926">
    <property type="entry name" value="MMR_HSR1"/>
    <property type="match status" value="1"/>
</dbReference>
<dbReference type="GO" id="GO:0043024">
    <property type="term" value="F:ribosomal small subunit binding"/>
    <property type="evidence" value="ECO:0007669"/>
    <property type="project" value="TreeGrafter"/>
</dbReference>
<dbReference type="Proteomes" id="UP000293036">
    <property type="component" value="Unassembled WGS sequence"/>
</dbReference>
<dbReference type="InterPro" id="IPR006073">
    <property type="entry name" value="GTP-bd"/>
</dbReference>
<protein>
    <recommendedName>
        <fullName evidence="1">G domain-containing protein</fullName>
    </recommendedName>
</protein>
<sequence length="534" mass="57056">MADEKHNPRKWGTNRRVSNVPIDRAELAHLVRRTLQVLRATNLPLDLPGTYEIEAARQKLITQLEARILPHLESSNLPAIIVLGGSSGAGKSTIVNSLVGAEVTEASVLRPTTRVPVALIHPSDASVMDTHILKSFSTYKVSEHALPGIVVIDAPDLDSVEDANRELSNRLLDSADLWLFVTTAARYGDALAWAILDMAHKRGLTCGVVLNRVSERAMKPVRGDLAQRMVALGLEDSPLFIIPDQGPMVGMLPPATVSELRAWLVAIAKSRMGNTLVDRTTAATLPILRADLLNLADVVEMQENAIVDLKDKAVEGAQAPIEKLATNISAGRFGQGAPTTAWLSLASTGGPLSSLISGKKPSIFQKRTEARDNAATTLFDSVLTSAQVALTQGLVASENAINDAWRNDVVDTRDFLAAAQEKLNREAIVQDALAQWKTQLAALGKTAPQNAWFGPAGNAAIIGSAAGGIAGAMKVAVSLGMEKSAWEARAILAKVVREALDSLVAVYTSPLDELNFGDSTVLRLRAGELLNYVK</sequence>
<dbReference type="GO" id="GO:0019843">
    <property type="term" value="F:rRNA binding"/>
    <property type="evidence" value="ECO:0007669"/>
    <property type="project" value="TreeGrafter"/>
</dbReference>
<dbReference type="GO" id="GO:0005829">
    <property type="term" value="C:cytosol"/>
    <property type="evidence" value="ECO:0007669"/>
    <property type="project" value="TreeGrafter"/>
</dbReference>
<dbReference type="OrthoDB" id="207675at2"/>
<gene>
    <name evidence="2" type="ORF">EZJ44_07510</name>
</gene>
<dbReference type="InterPro" id="IPR027417">
    <property type="entry name" value="P-loop_NTPase"/>
</dbReference>
<evidence type="ECO:0000259" key="1">
    <source>
        <dbReference type="Pfam" id="PF01926"/>
    </source>
</evidence>
<dbReference type="InterPro" id="IPR005662">
    <property type="entry name" value="GTPase_Era-like"/>
</dbReference>
<dbReference type="GO" id="GO:0000028">
    <property type="term" value="P:ribosomal small subunit assembly"/>
    <property type="evidence" value="ECO:0007669"/>
    <property type="project" value="TreeGrafter"/>
</dbReference>
<dbReference type="GO" id="GO:0005525">
    <property type="term" value="F:GTP binding"/>
    <property type="evidence" value="ECO:0007669"/>
    <property type="project" value="InterPro"/>
</dbReference>
<comment type="caution">
    <text evidence="2">The sequence shown here is derived from an EMBL/GenBank/DDBJ whole genome shotgun (WGS) entry which is preliminary data.</text>
</comment>
<proteinExistence type="predicted"/>
<feature type="domain" description="G" evidence="1">
    <location>
        <begin position="81"/>
        <end position="211"/>
    </location>
</feature>
<dbReference type="Gene3D" id="3.40.50.300">
    <property type="entry name" value="P-loop containing nucleotide triphosphate hydrolases"/>
    <property type="match status" value="1"/>
</dbReference>
<dbReference type="SUPFAM" id="SSF52540">
    <property type="entry name" value="P-loop containing nucleoside triphosphate hydrolases"/>
    <property type="match status" value="1"/>
</dbReference>
<evidence type="ECO:0000313" key="2">
    <source>
        <dbReference type="EMBL" id="TBW20928.1"/>
    </source>
</evidence>
<accession>A0A4Q9UYX4</accession>